<keyword evidence="2" id="KW-0449">Lipoprotein</keyword>
<dbReference type="PROSITE" id="PS51257">
    <property type="entry name" value="PROKAR_LIPOPROTEIN"/>
    <property type="match status" value="1"/>
</dbReference>
<reference evidence="2 3" key="1">
    <citation type="submission" date="2018-07" db="EMBL/GenBank/DDBJ databases">
        <title>Complete genome sequence of Flavobacterium psychrolimnae LMG 22018.</title>
        <authorList>
            <person name="Kim D.-U."/>
        </authorList>
    </citation>
    <scope>NUCLEOTIDE SEQUENCE [LARGE SCALE GENOMIC DNA]</scope>
    <source>
        <strain evidence="2 3">LMG 22018</strain>
    </source>
</reference>
<keyword evidence="1" id="KW-0732">Signal</keyword>
<dbReference type="InterPro" id="IPR041662">
    <property type="entry name" value="SusD-like_2"/>
</dbReference>
<evidence type="ECO:0000313" key="3">
    <source>
        <dbReference type="Proteomes" id="UP000253676"/>
    </source>
</evidence>
<evidence type="ECO:0000313" key="2">
    <source>
        <dbReference type="EMBL" id="RBN49556.1"/>
    </source>
</evidence>
<dbReference type="AlphaFoldDB" id="A0A366AXU1"/>
<proteinExistence type="predicted"/>
<sequence>MNIVKIIKSCTLLTLAAMMTVSCSDYLDVDTNPNNPDSSTPGLTLPVAQRDLAALNATQMTYLGQYLAYNWATPSNWSANQEFARYTVNSGFYSGIFETSYGTIFRDLTYVQNYTDASGAVDYSAYKSIATTLKGFQYQYLVDLYGNVPYTEANLRAGNITPKYDDAQTVYKAVIDELTTAATAALNLPTNAENPHEKDIINGGDMTKWAQFANTVKLRMLVRLSNTNQDAYIRAQIALIDANGAGYITSDIAANPGYVDDTNKQSPFFGYFVRPSTGLETDRGDYTVASDYTVGYLTTTNDPRLSRLYAGATTGGAFKGAPQSTTLPGTGFTSRDLAKVGPGLLISSTQNQAIMTLPESLLLQAEAIARGYIAGGDAAAKAKYEQAVRASFTRLAVPNAATAATTYLAQDIPNVSWDSSPNKVQAIITQKWVALNGTSSIELWIEKTRTGFPANLPQPVEGGGKRPVRLLYPSSEISRNSLNVPAQTSESAFNDNPFWK</sequence>
<dbReference type="EMBL" id="QNUX01000012">
    <property type="protein sequence ID" value="RBN49556.1"/>
    <property type="molecule type" value="Genomic_DNA"/>
</dbReference>
<dbReference type="Gene3D" id="1.25.40.390">
    <property type="match status" value="1"/>
</dbReference>
<evidence type="ECO:0000256" key="1">
    <source>
        <dbReference type="SAM" id="SignalP"/>
    </source>
</evidence>
<dbReference type="RefSeq" id="WP_113636710.1">
    <property type="nucleotide sequence ID" value="NZ_QNUX01000012.1"/>
</dbReference>
<dbReference type="Pfam" id="PF12771">
    <property type="entry name" value="SusD-like_2"/>
    <property type="match status" value="1"/>
</dbReference>
<dbReference type="OrthoDB" id="725917at2"/>
<name>A0A366AXU1_9FLAO</name>
<dbReference type="SUPFAM" id="SSF48452">
    <property type="entry name" value="TPR-like"/>
    <property type="match status" value="1"/>
</dbReference>
<dbReference type="InterPro" id="IPR011990">
    <property type="entry name" value="TPR-like_helical_dom_sf"/>
</dbReference>
<protein>
    <submittedName>
        <fullName evidence="2">SusD/RagB family nutrient-binding outer membrane lipoprotein</fullName>
    </submittedName>
</protein>
<feature type="chain" id="PRO_5016876150" evidence="1">
    <location>
        <begin position="24"/>
        <end position="500"/>
    </location>
</feature>
<gene>
    <name evidence="2" type="ORF">DR980_12775</name>
</gene>
<accession>A0A366AXU1</accession>
<feature type="signal peptide" evidence="1">
    <location>
        <begin position="1"/>
        <end position="23"/>
    </location>
</feature>
<dbReference type="Proteomes" id="UP000253676">
    <property type="component" value="Unassembled WGS sequence"/>
</dbReference>
<keyword evidence="3" id="KW-1185">Reference proteome</keyword>
<comment type="caution">
    <text evidence="2">The sequence shown here is derived from an EMBL/GenBank/DDBJ whole genome shotgun (WGS) entry which is preliminary data.</text>
</comment>
<organism evidence="2 3">
    <name type="scientific">Flavobacterium psychrolimnae</name>
    <dbReference type="NCBI Taxonomy" id="249351"/>
    <lineage>
        <taxon>Bacteria</taxon>
        <taxon>Pseudomonadati</taxon>
        <taxon>Bacteroidota</taxon>
        <taxon>Flavobacteriia</taxon>
        <taxon>Flavobacteriales</taxon>
        <taxon>Flavobacteriaceae</taxon>
        <taxon>Flavobacterium</taxon>
    </lineage>
</organism>